<evidence type="ECO:0000313" key="2">
    <source>
        <dbReference type="EMBL" id="MDV2687420.1"/>
    </source>
</evidence>
<dbReference type="RefSeq" id="WP_317124341.1">
    <property type="nucleotide sequence ID" value="NZ_JAWJBA010000716.1"/>
</dbReference>
<name>A0ABU3XHM6_9BACI</name>
<feature type="compositionally biased region" description="Low complexity" evidence="1">
    <location>
        <begin position="48"/>
        <end position="59"/>
    </location>
</feature>
<comment type="caution">
    <text evidence="2">The sequence shown here is derived from an EMBL/GenBank/DDBJ whole genome shotgun (WGS) entry which is preliminary data.</text>
</comment>
<accession>A0ABU3XHM6</accession>
<keyword evidence="3" id="KW-1185">Reference proteome</keyword>
<sequence length="69" mass="7015">ATGDLAGAKALADRLARTTGISALTTSSDTLALLVRQARVDLGLDSSRAVARPARPTAADETAPDSLPR</sequence>
<protein>
    <submittedName>
        <fullName evidence="2">Uncharacterized protein</fullName>
    </submittedName>
</protein>
<evidence type="ECO:0000256" key="1">
    <source>
        <dbReference type="SAM" id="MobiDB-lite"/>
    </source>
</evidence>
<gene>
    <name evidence="2" type="ORF">RYX56_24040</name>
</gene>
<evidence type="ECO:0000313" key="3">
    <source>
        <dbReference type="Proteomes" id="UP001287282"/>
    </source>
</evidence>
<feature type="non-terminal residue" evidence="2">
    <location>
        <position position="1"/>
    </location>
</feature>
<proteinExistence type="predicted"/>
<feature type="region of interest" description="Disordered" evidence="1">
    <location>
        <begin position="48"/>
        <end position="69"/>
    </location>
</feature>
<dbReference type="EMBL" id="JAWJBA010000716">
    <property type="protein sequence ID" value="MDV2687420.1"/>
    <property type="molecule type" value="Genomic_DNA"/>
</dbReference>
<organism evidence="2 3">
    <name type="scientific">Alkalihalophilus lindianensis</name>
    <dbReference type="NCBI Taxonomy" id="1630542"/>
    <lineage>
        <taxon>Bacteria</taxon>
        <taxon>Bacillati</taxon>
        <taxon>Bacillota</taxon>
        <taxon>Bacilli</taxon>
        <taxon>Bacillales</taxon>
        <taxon>Bacillaceae</taxon>
        <taxon>Alkalihalophilus</taxon>
    </lineage>
</organism>
<dbReference type="Proteomes" id="UP001287282">
    <property type="component" value="Unassembled WGS sequence"/>
</dbReference>
<reference evidence="2 3" key="1">
    <citation type="submission" date="2023-10" db="EMBL/GenBank/DDBJ databases">
        <title>Screening of Alkalihalobacillus lindianensis BZ-TG-R113 and Its Alleviation of Salt Stress on Rapeseed Growth.</title>
        <authorList>
            <person name="Zhao B."/>
            <person name="Guo T."/>
        </authorList>
    </citation>
    <scope>NUCLEOTIDE SEQUENCE [LARGE SCALE GENOMIC DNA]</scope>
    <source>
        <strain evidence="2 3">BZ-TG-R113</strain>
    </source>
</reference>